<protein>
    <submittedName>
        <fullName evidence="1">Uncharacterized protein</fullName>
    </submittedName>
</protein>
<proteinExistence type="predicted"/>
<gene>
    <name evidence="1" type="ordered locus">Os03g41020</name>
</gene>
<dbReference type="AlphaFoldDB" id="Q75I46"/>
<evidence type="ECO:0000313" key="2">
    <source>
        <dbReference type="Proteomes" id="UP000000763"/>
    </source>
</evidence>
<reference evidence="2" key="2">
    <citation type="journal article" date="2008" name="Nucleic Acids Res.">
        <title>The rice annotation project database (RAP-DB): 2008 update.</title>
        <authorList>
            <consortium name="The rice annotation project (RAP)"/>
        </authorList>
    </citation>
    <scope>GENOME REANNOTATION</scope>
    <source>
        <strain evidence="2">cv. Nipponbare</strain>
    </source>
</reference>
<dbReference type="EMBL" id="AC133860">
    <property type="protein sequence ID" value="AAR87209.1"/>
    <property type="molecule type" value="Genomic_DNA"/>
</dbReference>
<accession>Q75I46</accession>
<dbReference type="Proteomes" id="UP000000763">
    <property type="component" value="Chromosome 3"/>
</dbReference>
<reference evidence="2" key="1">
    <citation type="journal article" date="2005" name="Nature">
        <title>The map-based sequence of the rice genome.</title>
        <authorList>
            <consortium name="International rice genome sequencing project (IRGSP)"/>
            <person name="Matsumoto T."/>
            <person name="Wu J."/>
            <person name="Kanamori H."/>
            <person name="Katayose Y."/>
            <person name="Fujisawa M."/>
            <person name="Namiki N."/>
            <person name="Mizuno H."/>
            <person name="Yamamoto K."/>
            <person name="Antonio B.A."/>
            <person name="Baba T."/>
            <person name="Sakata K."/>
            <person name="Nagamura Y."/>
            <person name="Aoki H."/>
            <person name="Arikawa K."/>
            <person name="Arita K."/>
            <person name="Bito T."/>
            <person name="Chiden Y."/>
            <person name="Fujitsuka N."/>
            <person name="Fukunaka R."/>
            <person name="Hamada M."/>
            <person name="Harada C."/>
            <person name="Hayashi A."/>
            <person name="Hijishita S."/>
            <person name="Honda M."/>
            <person name="Hosokawa S."/>
            <person name="Ichikawa Y."/>
            <person name="Idonuma A."/>
            <person name="Iijima M."/>
            <person name="Ikeda M."/>
            <person name="Ikeno M."/>
            <person name="Ito K."/>
            <person name="Ito S."/>
            <person name="Ito T."/>
            <person name="Ito Y."/>
            <person name="Ito Y."/>
            <person name="Iwabuchi A."/>
            <person name="Kamiya K."/>
            <person name="Karasawa W."/>
            <person name="Kurita K."/>
            <person name="Katagiri S."/>
            <person name="Kikuta A."/>
            <person name="Kobayashi H."/>
            <person name="Kobayashi N."/>
            <person name="Machita K."/>
            <person name="Maehara T."/>
            <person name="Masukawa M."/>
            <person name="Mizubayashi T."/>
            <person name="Mukai Y."/>
            <person name="Nagasaki H."/>
            <person name="Nagata Y."/>
            <person name="Naito S."/>
            <person name="Nakashima M."/>
            <person name="Nakama Y."/>
            <person name="Nakamichi Y."/>
            <person name="Nakamura M."/>
            <person name="Meguro A."/>
            <person name="Negishi M."/>
            <person name="Ohta I."/>
            <person name="Ohta T."/>
            <person name="Okamoto M."/>
            <person name="Ono N."/>
            <person name="Saji S."/>
            <person name="Sakaguchi M."/>
            <person name="Sakai K."/>
            <person name="Shibata M."/>
            <person name="Shimokawa T."/>
            <person name="Song J."/>
            <person name="Takazaki Y."/>
            <person name="Terasawa K."/>
            <person name="Tsugane M."/>
            <person name="Tsuji K."/>
            <person name="Ueda S."/>
            <person name="Waki K."/>
            <person name="Yamagata H."/>
            <person name="Yamamoto M."/>
            <person name="Yamamoto S."/>
            <person name="Yamane H."/>
            <person name="Yoshiki S."/>
            <person name="Yoshihara R."/>
            <person name="Yukawa K."/>
            <person name="Zhong H."/>
            <person name="Yano M."/>
            <person name="Yuan Q."/>
            <person name="Ouyang S."/>
            <person name="Liu J."/>
            <person name="Jones K.M."/>
            <person name="Gansberger K."/>
            <person name="Moffat K."/>
            <person name="Hill J."/>
            <person name="Bera J."/>
            <person name="Fadrosh D."/>
            <person name="Jin S."/>
            <person name="Johri S."/>
            <person name="Kim M."/>
            <person name="Overton L."/>
            <person name="Reardon M."/>
            <person name="Tsitrin T."/>
            <person name="Vuong H."/>
            <person name="Weaver B."/>
            <person name="Ciecko A."/>
            <person name="Tallon L."/>
            <person name="Jackson J."/>
            <person name="Pai G."/>
            <person name="Aken S.V."/>
            <person name="Utterback T."/>
            <person name="Reidmuller S."/>
            <person name="Feldblyum T."/>
            <person name="Hsiao J."/>
            <person name="Zismann V."/>
            <person name="Iobst S."/>
            <person name="de Vazeille A.R."/>
            <person name="Buell C.R."/>
            <person name="Ying K."/>
            <person name="Li Y."/>
            <person name="Lu T."/>
            <person name="Huang Y."/>
            <person name="Zhao Q."/>
            <person name="Feng Q."/>
            <person name="Zhang L."/>
            <person name="Zhu J."/>
            <person name="Weng Q."/>
            <person name="Mu J."/>
            <person name="Lu Y."/>
            <person name="Fan D."/>
            <person name="Liu Y."/>
            <person name="Guan J."/>
            <person name="Zhang Y."/>
            <person name="Yu S."/>
            <person name="Liu X."/>
            <person name="Zhang Y."/>
            <person name="Hong G."/>
            <person name="Han B."/>
            <person name="Choisne N."/>
            <person name="Demange N."/>
            <person name="Orjeda G."/>
            <person name="Samain S."/>
            <person name="Cattolico L."/>
            <person name="Pelletier E."/>
            <person name="Couloux A."/>
            <person name="Segurens B."/>
            <person name="Wincker P."/>
            <person name="D'Hont A."/>
            <person name="Scarpelli C."/>
            <person name="Weissenbach J."/>
            <person name="Salanoubat M."/>
            <person name="Quetier F."/>
            <person name="Yu Y."/>
            <person name="Kim H.R."/>
            <person name="Rambo T."/>
            <person name="Currie J."/>
            <person name="Collura K."/>
            <person name="Luo M."/>
            <person name="Yang T."/>
            <person name="Ammiraju J.S.S."/>
            <person name="Engler F."/>
            <person name="Soderlund C."/>
            <person name="Wing R.A."/>
            <person name="Palmer L.E."/>
            <person name="de la Bastide M."/>
            <person name="Spiegel L."/>
            <person name="Nascimento L."/>
            <person name="Zutavern T."/>
            <person name="O'Shaughnessy A."/>
            <person name="Dike S."/>
            <person name="Dedhia N."/>
            <person name="Preston R."/>
            <person name="Balija V."/>
            <person name="McCombie W.R."/>
            <person name="Chow T."/>
            <person name="Chen H."/>
            <person name="Chung M."/>
            <person name="Chen C."/>
            <person name="Shaw J."/>
            <person name="Wu H."/>
            <person name="Hsiao K."/>
            <person name="Chao Y."/>
            <person name="Chu M."/>
            <person name="Cheng C."/>
            <person name="Hour A."/>
            <person name="Lee P."/>
            <person name="Lin S."/>
            <person name="Lin Y."/>
            <person name="Liou J."/>
            <person name="Liu S."/>
            <person name="Hsing Y."/>
            <person name="Raghuvanshi S."/>
            <person name="Mohanty A."/>
            <person name="Bharti A.K."/>
            <person name="Gaur A."/>
            <person name="Gupta V."/>
            <person name="Kumar D."/>
            <person name="Ravi V."/>
            <person name="Vij S."/>
            <person name="Kapur A."/>
            <person name="Khurana P."/>
            <person name="Khurana P."/>
            <person name="Khurana J.P."/>
            <person name="Tyagi A.K."/>
            <person name="Gaikwad K."/>
            <person name="Singh A."/>
            <person name="Dalal V."/>
            <person name="Srivastava S."/>
            <person name="Dixit A."/>
            <person name="Pal A.K."/>
            <person name="Ghazi I.A."/>
            <person name="Yadav M."/>
            <person name="Pandit A."/>
            <person name="Bhargava A."/>
            <person name="Sureshbabu K."/>
            <person name="Batra K."/>
            <person name="Sharma T.R."/>
            <person name="Mohapatra T."/>
            <person name="Singh N.K."/>
            <person name="Messing J."/>
            <person name="Nelson A.B."/>
            <person name="Fuks G."/>
            <person name="Kavchok S."/>
            <person name="Keizer G."/>
            <person name="Linton E."/>
            <person name="Llaca V."/>
            <person name="Song R."/>
            <person name="Tanyolac B."/>
            <person name="Young S."/>
            <person name="Ho-Il K."/>
            <person name="Hahn J.H."/>
            <person name="Sangsakoo G."/>
            <person name="Vanavichit A."/>
            <person name="de Mattos Luiz.A.T."/>
            <person name="Zimmer P.D."/>
            <person name="Malone G."/>
            <person name="Dellagostin O."/>
            <person name="de Oliveira A.C."/>
            <person name="Bevan M."/>
            <person name="Bancroft I."/>
            <person name="Minx P."/>
            <person name="Cordum H."/>
            <person name="Wilson R."/>
            <person name="Cheng Z."/>
            <person name="Jin W."/>
            <person name="Jiang J."/>
            <person name="Leong S.A."/>
            <person name="Iwama H."/>
            <person name="Gojobori T."/>
            <person name="Itoh T."/>
            <person name="Niimura Y."/>
            <person name="Fujii Y."/>
            <person name="Habara T."/>
            <person name="Sakai H."/>
            <person name="Sato Y."/>
            <person name="Wilson G."/>
            <person name="Kumar K."/>
            <person name="McCouch S."/>
            <person name="Juretic N."/>
            <person name="Hoen D."/>
            <person name="Wright S."/>
            <person name="Bruskiewich R."/>
            <person name="Bureau T."/>
            <person name="Miyao A."/>
            <person name="Hirochika H."/>
            <person name="Nishikawa T."/>
            <person name="Kadowaki K."/>
            <person name="Sugiura M."/>
            <person name="Burr B."/>
            <person name="Sasaki T."/>
        </authorList>
    </citation>
    <scope>NUCLEOTIDE SEQUENCE [LARGE SCALE GENOMIC DNA]</scope>
    <source>
        <strain evidence="2">cv. Nipponbare</strain>
    </source>
</reference>
<name>Q75I46_ORYSJ</name>
<organism evidence="1 2">
    <name type="scientific">Oryza sativa subsp. japonica</name>
    <name type="common">Rice</name>
    <dbReference type="NCBI Taxonomy" id="39947"/>
    <lineage>
        <taxon>Eukaryota</taxon>
        <taxon>Viridiplantae</taxon>
        <taxon>Streptophyta</taxon>
        <taxon>Embryophyta</taxon>
        <taxon>Tracheophyta</taxon>
        <taxon>Spermatophyta</taxon>
        <taxon>Magnoliopsida</taxon>
        <taxon>Liliopsida</taxon>
        <taxon>Poales</taxon>
        <taxon>Poaceae</taxon>
        <taxon>BOP clade</taxon>
        <taxon>Oryzoideae</taxon>
        <taxon>Oryzeae</taxon>
        <taxon>Oryzinae</taxon>
        <taxon>Oryza</taxon>
        <taxon>Oryza sativa</taxon>
    </lineage>
</organism>
<sequence>MGFIMKGATNATVDSMV</sequence>
<evidence type="ECO:0000313" key="1">
    <source>
        <dbReference type="EMBL" id="AAR87209.1"/>
    </source>
</evidence>